<dbReference type="Proteomes" id="UP000287857">
    <property type="component" value="Unassembled WGS sequence"/>
</dbReference>
<evidence type="ECO:0008006" key="3">
    <source>
        <dbReference type="Google" id="ProtNLM"/>
    </source>
</evidence>
<accession>A0A429ZQN5</accession>
<dbReference type="OrthoDB" id="2188924at2"/>
<dbReference type="AlphaFoldDB" id="A0A429ZQN5"/>
<dbReference type="EMBL" id="NGJS01000029">
    <property type="protein sequence ID" value="RST96023.1"/>
    <property type="molecule type" value="Genomic_DNA"/>
</dbReference>
<sequence length="69" mass="7971">MSEIENGRKLVQDFMETNKISEQDLASAYGKSRVWVQRALKGSDKGPAVNLFILTIIRDYRLREKKQEA</sequence>
<proteinExistence type="predicted"/>
<evidence type="ECO:0000313" key="2">
    <source>
        <dbReference type="Proteomes" id="UP000287857"/>
    </source>
</evidence>
<evidence type="ECO:0000313" key="1">
    <source>
        <dbReference type="EMBL" id="RST96023.1"/>
    </source>
</evidence>
<keyword evidence="2" id="KW-1185">Reference proteome</keyword>
<protein>
    <recommendedName>
        <fullName evidence="3">Transcriptional regulator</fullName>
    </recommendedName>
</protein>
<reference evidence="1 2" key="1">
    <citation type="submission" date="2017-05" db="EMBL/GenBank/DDBJ databases">
        <title>Vagococcus spp. assemblies.</title>
        <authorList>
            <person name="Gulvik C.A."/>
        </authorList>
    </citation>
    <scope>NUCLEOTIDE SEQUENCE [LARGE SCALE GENOMIC DNA]</scope>
    <source>
        <strain evidence="1 2">SS1995</strain>
    </source>
</reference>
<gene>
    <name evidence="1" type="ORF">CBF37_11300</name>
</gene>
<organism evidence="1 2">
    <name type="scientific">Vagococcus vulneris</name>
    <dbReference type="NCBI Taxonomy" id="1977869"/>
    <lineage>
        <taxon>Bacteria</taxon>
        <taxon>Bacillati</taxon>
        <taxon>Bacillota</taxon>
        <taxon>Bacilli</taxon>
        <taxon>Lactobacillales</taxon>
        <taxon>Enterococcaceae</taxon>
        <taxon>Vagococcus</taxon>
    </lineage>
</organism>
<comment type="caution">
    <text evidence="1">The sequence shown here is derived from an EMBL/GenBank/DDBJ whole genome shotgun (WGS) entry which is preliminary data.</text>
</comment>
<dbReference type="RefSeq" id="WP_125984840.1">
    <property type="nucleotide sequence ID" value="NZ_NGJS01000029.1"/>
</dbReference>
<name>A0A429ZQN5_9ENTE</name>